<evidence type="ECO:0000256" key="8">
    <source>
        <dbReference type="ARBA" id="ARBA00023242"/>
    </source>
</evidence>
<evidence type="ECO:0000256" key="7">
    <source>
        <dbReference type="ARBA" id="ARBA00023163"/>
    </source>
</evidence>
<dbReference type="SMART" id="SM00661">
    <property type="entry name" value="RPOL9"/>
    <property type="match status" value="1"/>
</dbReference>
<comment type="caution">
    <text evidence="12">The sequence shown here is derived from an EMBL/GenBank/DDBJ whole genome shotgun (WGS) entry which is preliminary data.</text>
</comment>
<organism evidence="12 13">
    <name type="scientific">Apiospora marii</name>
    <dbReference type="NCBI Taxonomy" id="335849"/>
    <lineage>
        <taxon>Eukaryota</taxon>
        <taxon>Fungi</taxon>
        <taxon>Dikarya</taxon>
        <taxon>Ascomycota</taxon>
        <taxon>Pezizomycotina</taxon>
        <taxon>Sordariomycetes</taxon>
        <taxon>Xylariomycetidae</taxon>
        <taxon>Amphisphaeriales</taxon>
        <taxon>Apiosporaceae</taxon>
        <taxon>Apiospora</taxon>
    </lineage>
</organism>
<dbReference type="Gene3D" id="2.20.25.10">
    <property type="match status" value="1"/>
</dbReference>
<dbReference type="PANTHER" id="PTHR11239">
    <property type="entry name" value="DNA-DIRECTED RNA POLYMERASE"/>
    <property type="match status" value="1"/>
</dbReference>
<dbReference type="CDD" id="cd10507">
    <property type="entry name" value="Zn-ribbon_RPA12"/>
    <property type="match status" value="1"/>
</dbReference>
<evidence type="ECO:0000256" key="10">
    <source>
        <dbReference type="RuleBase" id="RU003474"/>
    </source>
</evidence>
<feature type="domain" description="TFIIS-type" evidence="11">
    <location>
        <begin position="80"/>
        <end position="120"/>
    </location>
</feature>
<dbReference type="InterPro" id="IPR001222">
    <property type="entry name" value="Znf_TFIIS"/>
</dbReference>
<keyword evidence="3 10" id="KW-0240">DNA-directed RNA polymerase</keyword>
<protein>
    <recommendedName>
        <fullName evidence="2">DNA-directed RNA polymerase I subunit RPA12</fullName>
    </recommendedName>
</protein>
<evidence type="ECO:0000256" key="9">
    <source>
        <dbReference type="PROSITE-ProRule" id="PRU00472"/>
    </source>
</evidence>
<evidence type="ECO:0000256" key="2">
    <source>
        <dbReference type="ARBA" id="ARBA00018784"/>
    </source>
</evidence>
<evidence type="ECO:0000256" key="6">
    <source>
        <dbReference type="ARBA" id="ARBA00022833"/>
    </source>
</evidence>
<evidence type="ECO:0000313" key="13">
    <source>
        <dbReference type="Proteomes" id="UP001396898"/>
    </source>
</evidence>
<keyword evidence="7 10" id="KW-0804">Transcription</keyword>
<dbReference type="PROSITE" id="PS01030">
    <property type="entry name" value="RNA_POL_M_15KD"/>
    <property type="match status" value="1"/>
</dbReference>
<comment type="similarity">
    <text evidence="10">Belongs to the archaeal rpoM/eukaryotic RPA12/RPB9/RPC11 RNA polymerase family.</text>
</comment>
<sequence>MSVIGSLVFCTGCGNLLPASKGDEKNVLTCEACGEQNKDTVFKEIVTQTKPSDFPSLLRQKLSTVQTVERHKIRTEAATNTETCEKCGGTDITFAAVQLRSADEGSTIFYTCKKCGNKYATMRRVRSLRMIADMKTGGRKTTNTTQLQLLALNVPSLPINSTTAMRAIDMSSSSVY</sequence>
<dbReference type="InterPro" id="IPR001529">
    <property type="entry name" value="Zn_ribbon_RPB9"/>
</dbReference>
<gene>
    <name evidence="12" type="ORF">PG991_002831</name>
</gene>
<reference evidence="12 13" key="1">
    <citation type="submission" date="2023-01" db="EMBL/GenBank/DDBJ databases">
        <title>Analysis of 21 Apiospora genomes using comparative genomics revels a genus with tremendous synthesis potential of carbohydrate active enzymes and secondary metabolites.</title>
        <authorList>
            <person name="Sorensen T."/>
        </authorList>
    </citation>
    <scope>NUCLEOTIDE SEQUENCE [LARGE SCALE GENOMIC DNA]</scope>
    <source>
        <strain evidence="12 13">CBS 20057</strain>
    </source>
</reference>
<dbReference type="SUPFAM" id="SSF57783">
    <property type="entry name" value="Zinc beta-ribbon"/>
    <property type="match status" value="1"/>
</dbReference>
<keyword evidence="8" id="KW-0539">Nucleus</keyword>
<keyword evidence="13" id="KW-1185">Reference proteome</keyword>
<evidence type="ECO:0000256" key="4">
    <source>
        <dbReference type="ARBA" id="ARBA00022723"/>
    </source>
</evidence>
<evidence type="ECO:0000256" key="3">
    <source>
        <dbReference type="ARBA" id="ARBA00022478"/>
    </source>
</evidence>
<evidence type="ECO:0000256" key="1">
    <source>
        <dbReference type="ARBA" id="ARBA00004604"/>
    </source>
</evidence>
<evidence type="ECO:0000313" key="12">
    <source>
        <dbReference type="EMBL" id="KAK8033433.1"/>
    </source>
</evidence>
<keyword evidence="6" id="KW-0862">Zinc</keyword>
<dbReference type="Proteomes" id="UP001396898">
    <property type="component" value="Unassembled WGS sequence"/>
</dbReference>
<keyword evidence="4 10" id="KW-0479">Metal-binding</keyword>
<proteinExistence type="inferred from homology"/>
<dbReference type="InterPro" id="IPR034004">
    <property type="entry name" value="Zn_ribbon_RPA12_C"/>
</dbReference>
<accession>A0ABR1SGG7</accession>
<dbReference type="PROSITE" id="PS51133">
    <property type="entry name" value="ZF_TFIIS_2"/>
    <property type="match status" value="1"/>
</dbReference>
<dbReference type="EMBL" id="JAQQWI010000006">
    <property type="protein sequence ID" value="KAK8033433.1"/>
    <property type="molecule type" value="Genomic_DNA"/>
</dbReference>
<dbReference type="PANTHER" id="PTHR11239:SF14">
    <property type="entry name" value="DNA-DIRECTED RNA POLYMERASE I SUBUNIT RPA12"/>
    <property type="match status" value="1"/>
</dbReference>
<dbReference type="Pfam" id="PF01096">
    <property type="entry name" value="Zn_ribbon_TFIIS"/>
    <property type="match status" value="1"/>
</dbReference>
<dbReference type="InterPro" id="IPR019761">
    <property type="entry name" value="DNA-dir_RNA_pol-M_15_CS"/>
</dbReference>
<evidence type="ECO:0000259" key="11">
    <source>
        <dbReference type="PROSITE" id="PS51133"/>
    </source>
</evidence>
<name>A0ABR1SGG7_9PEZI</name>
<dbReference type="InterPro" id="IPR012164">
    <property type="entry name" value="Rpa12/Rpb9/Rpc10/TFS"/>
</dbReference>
<comment type="subcellular location">
    <subcellularLocation>
        <location evidence="1">Nucleus</location>
        <location evidence="1">Nucleolus</location>
    </subcellularLocation>
</comment>
<keyword evidence="5 9" id="KW-0863">Zinc-finger</keyword>
<dbReference type="SMART" id="SM00440">
    <property type="entry name" value="ZnF_C2C2"/>
    <property type="match status" value="1"/>
</dbReference>
<evidence type="ECO:0000256" key="5">
    <source>
        <dbReference type="ARBA" id="ARBA00022771"/>
    </source>
</evidence>